<feature type="domain" description="PPIase FKBP-type" evidence="7">
    <location>
        <begin position="97"/>
        <end position="184"/>
    </location>
</feature>
<dbReference type="PROSITE" id="PS50059">
    <property type="entry name" value="FKBP_PPIASE"/>
    <property type="match status" value="1"/>
</dbReference>
<dbReference type="PROSITE" id="PS51257">
    <property type="entry name" value="PROKAR_LIPOPROTEIN"/>
    <property type="match status" value="1"/>
</dbReference>
<evidence type="ECO:0000256" key="1">
    <source>
        <dbReference type="ARBA" id="ARBA00000971"/>
    </source>
</evidence>
<dbReference type="RefSeq" id="WP_160633911.1">
    <property type="nucleotide sequence ID" value="NZ_WWNE01000012.1"/>
</dbReference>
<gene>
    <name evidence="8" type="ORF">GQN54_12595</name>
</gene>
<dbReference type="AlphaFoldDB" id="A0A6N9NM73"/>
<dbReference type="SUPFAM" id="SSF54534">
    <property type="entry name" value="FKBP-like"/>
    <property type="match status" value="1"/>
</dbReference>
<protein>
    <recommendedName>
        <fullName evidence="6">Peptidyl-prolyl cis-trans isomerase</fullName>
        <ecNumber evidence="6">5.2.1.8</ecNumber>
    </recommendedName>
</protein>
<proteinExistence type="inferred from homology"/>
<sequence length="184" mass="21022">MNFPIKIHNAMKWVSIMAVFSFLISSCNSQEQKQEIQYSSKKEFEEAMIESHKKFIQKSDDQIQHYIDSSNFIYETTGTGLRHAVITEGVGVIPKVGDQVKINYTIRFLDGEPVMEYEKGRNLEFFIEKSDVETGLHQALQLMKVGEKAEFIMPPHLAFGMSGDRKGIPPQSTLIYTIELLAVR</sequence>
<evidence type="ECO:0000256" key="5">
    <source>
        <dbReference type="PROSITE-ProRule" id="PRU00277"/>
    </source>
</evidence>
<dbReference type="Gene3D" id="3.10.50.40">
    <property type="match status" value="1"/>
</dbReference>
<reference evidence="8 9" key="1">
    <citation type="submission" date="2019-12" db="EMBL/GenBank/DDBJ databases">
        <authorList>
            <person name="Zhao J."/>
        </authorList>
    </citation>
    <scope>NUCLEOTIDE SEQUENCE [LARGE SCALE GENOMIC DNA]</scope>
    <source>
        <strain evidence="8 9">S-15</strain>
    </source>
</reference>
<dbReference type="InterPro" id="IPR001179">
    <property type="entry name" value="PPIase_FKBP_dom"/>
</dbReference>
<organism evidence="8 9">
    <name type="scientific">Acidiluteibacter ferrifornacis</name>
    <dbReference type="NCBI Taxonomy" id="2692424"/>
    <lineage>
        <taxon>Bacteria</taxon>
        <taxon>Pseudomonadati</taxon>
        <taxon>Bacteroidota</taxon>
        <taxon>Flavobacteriia</taxon>
        <taxon>Flavobacteriales</taxon>
        <taxon>Cryomorphaceae</taxon>
        <taxon>Acidiluteibacter</taxon>
    </lineage>
</organism>
<evidence type="ECO:0000256" key="3">
    <source>
        <dbReference type="ARBA" id="ARBA00023110"/>
    </source>
</evidence>
<dbReference type="EMBL" id="WWNE01000012">
    <property type="protein sequence ID" value="NBG66959.1"/>
    <property type="molecule type" value="Genomic_DNA"/>
</dbReference>
<dbReference type="Proteomes" id="UP000470771">
    <property type="component" value="Unassembled WGS sequence"/>
</dbReference>
<dbReference type="EC" id="5.2.1.8" evidence="6"/>
<dbReference type="PANTHER" id="PTHR43811:SF19">
    <property type="entry name" value="39 KDA FK506-BINDING NUCLEAR PROTEIN"/>
    <property type="match status" value="1"/>
</dbReference>
<keyword evidence="9" id="KW-1185">Reference proteome</keyword>
<evidence type="ECO:0000313" key="8">
    <source>
        <dbReference type="EMBL" id="NBG66959.1"/>
    </source>
</evidence>
<accession>A0A6N9NM73</accession>
<name>A0A6N9NM73_9FLAO</name>
<dbReference type="Pfam" id="PF00254">
    <property type="entry name" value="FKBP_C"/>
    <property type="match status" value="1"/>
</dbReference>
<comment type="caution">
    <text evidence="8">The sequence shown here is derived from an EMBL/GenBank/DDBJ whole genome shotgun (WGS) entry which is preliminary data.</text>
</comment>
<dbReference type="InterPro" id="IPR046357">
    <property type="entry name" value="PPIase_dom_sf"/>
</dbReference>
<evidence type="ECO:0000256" key="2">
    <source>
        <dbReference type="ARBA" id="ARBA00006577"/>
    </source>
</evidence>
<comment type="catalytic activity">
    <reaction evidence="1 5 6">
        <text>[protein]-peptidylproline (omega=180) = [protein]-peptidylproline (omega=0)</text>
        <dbReference type="Rhea" id="RHEA:16237"/>
        <dbReference type="Rhea" id="RHEA-COMP:10747"/>
        <dbReference type="Rhea" id="RHEA-COMP:10748"/>
        <dbReference type="ChEBI" id="CHEBI:83833"/>
        <dbReference type="ChEBI" id="CHEBI:83834"/>
        <dbReference type="EC" id="5.2.1.8"/>
    </reaction>
</comment>
<evidence type="ECO:0000256" key="4">
    <source>
        <dbReference type="ARBA" id="ARBA00023235"/>
    </source>
</evidence>
<keyword evidence="3 5" id="KW-0697">Rotamase</keyword>
<evidence type="ECO:0000259" key="7">
    <source>
        <dbReference type="PROSITE" id="PS50059"/>
    </source>
</evidence>
<dbReference type="PANTHER" id="PTHR43811">
    <property type="entry name" value="FKBP-TYPE PEPTIDYL-PROLYL CIS-TRANS ISOMERASE FKPA"/>
    <property type="match status" value="1"/>
</dbReference>
<evidence type="ECO:0000256" key="6">
    <source>
        <dbReference type="RuleBase" id="RU003915"/>
    </source>
</evidence>
<dbReference type="GO" id="GO:0003755">
    <property type="term" value="F:peptidyl-prolyl cis-trans isomerase activity"/>
    <property type="evidence" value="ECO:0007669"/>
    <property type="project" value="UniProtKB-UniRule"/>
</dbReference>
<evidence type="ECO:0000313" key="9">
    <source>
        <dbReference type="Proteomes" id="UP000470771"/>
    </source>
</evidence>
<keyword evidence="4 5" id="KW-0413">Isomerase</keyword>
<comment type="similarity">
    <text evidence="2 6">Belongs to the FKBP-type PPIase family.</text>
</comment>